<organism evidence="2 3">
    <name type="scientific">Cirrhinus mrigala</name>
    <name type="common">Mrigala</name>
    <dbReference type="NCBI Taxonomy" id="683832"/>
    <lineage>
        <taxon>Eukaryota</taxon>
        <taxon>Metazoa</taxon>
        <taxon>Chordata</taxon>
        <taxon>Craniata</taxon>
        <taxon>Vertebrata</taxon>
        <taxon>Euteleostomi</taxon>
        <taxon>Actinopterygii</taxon>
        <taxon>Neopterygii</taxon>
        <taxon>Teleostei</taxon>
        <taxon>Ostariophysi</taxon>
        <taxon>Cypriniformes</taxon>
        <taxon>Cyprinidae</taxon>
        <taxon>Labeoninae</taxon>
        <taxon>Labeonini</taxon>
        <taxon>Cirrhinus</taxon>
    </lineage>
</organism>
<dbReference type="EMBL" id="JAMKFB020000022">
    <property type="protein sequence ID" value="KAL0160304.1"/>
    <property type="molecule type" value="Genomic_DNA"/>
</dbReference>
<proteinExistence type="predicted"/>
<dbReference type="Proteomes" id="UP001529510">
    <property type="component" value="Unassembled WGS sequence"/>
</dbReference>
<dbReference type="AlphaFoldDB" id="A0ABD0NE79"/>
<name>A0ABD0NE79_CIRMR</name>
<protein>
    <submittedName>
        <fullName evidence="2">Uncharacterized protein</fullName>
    </submittedName>
</protein>
<feature type="non-terminal residue" evidence="2">
    <location>
        <position position="1"/>
    </location>
</feature>
<evidence type="ECO:0000256" key="1">
    <source>
        <dbReference type="SAM" id="MobiDB-lite"/>
    </source>
</evidence>
<keyword evidence="3" id="KW-1185">Reference proteome</keyword>
<accession>A0ABD0NE79</accession>
<reference evidence="2 3" key="1">
    <citation type="submission" date="2024-05" db="EMBL/GenBank/DDBJ databases">
        <title>Genome sequencing and assembly of Indian major carp, Cirrhinus mrigala (Hamilton, 1822).</title>
        <authorList>
            <person name="Mohindra V."/>
            <person name="Chowdhury L.M."/>
            <person name="Lal K."/>
            <person name="Jena J.K."/>
        </authorList>
    </citation>
    <scope>NUCLEOTIDE SEQUENCE [LARGE SCALE GENOMIC DNA]</scope>
    <source>
        <strain evidence="2">CM1030</strain>
        <tissue evidence="2">Blood</tissue>
    </source>
</reference>
<gene>
    <name evidence="2" type="ORF">M9458_044029</name>
</gene>
<sequence>ISFGAPLEDQMSIATSGDGLSSFEDEGSARLPPLGTVADTESDPELTAMLSRAAMSIGLEVSGHPVPSPRGWMIGFLKWLTTAICT</sequence>
<comment type="caution">
    <text evidence="2">The sequence shown here is derived from an EMBL/GenBank/DDBJ whole genome shotgun (WGS) entry which is preliminary data.</text>
</comment>
<evidence type="ECO:0000313" key="3">
    <source>
        <dbReference type="Proteomes" id="UP001529510"/>
    </source>
</evidence>
<feature type="non-terminal residue" evidence="2">
    <location>
        <position position="86"/>
    </location>
</feature>
<feature type="region of interest" description="Disordered" evidence="1">
    <location>
        <begin position="1"/>
        <end position="41"/>
    </location>
</feature>
<evidence type="ECO:0000313" key="2">
    <source>
        <dbReference type="EMBL" id="KAL0160304.1"/>
    </source>
</evidence>